<gene>
    <name evidence="1" type="ORF">I6I06_10590</name>
</gene>
<dbReference type="Proteomes" id="UP000595610">
    <property type="component" value="Chromosome 1"/>
</dbReference>
<sequence>MGVFILAGYQQSLSAHIKKALQEGQDRFNGWSWELFPSEKRGEATILAKQVDGLCRLAEAHRGAHIFAVSSDRQRKQIEDEIRRHFRFRWLDSKAVGETGRGEFAPLIEALSAATLEETFWAEHVQPADSASPLVLPEIFLAKRELSEIWRLSESYNNQGHLSAAAELIERFVREHRRRIDRFLNTPWLDDNSWIWNDDGPRHGNPEFPGDWRYSYRLPDGFHFDVEPQGKKNKTTFLDATGRRHPLPPKGYLNVTAHGQIRGA</sequence>
<evidence type="ECO:0000313" key="2">
    <source>
        <dbReference type="Proteomes" id="UP000595610"/>
    </source>
</evidence>
<proteinExistence type="predicted"/>
<organism evidence="1 2">
    <name type="scientific">Paraburkholderia ginsengisoli</name>
    <dbReference type="NCBI Taxonomy" id="311231"/>
    <lineage>
        <taxon>Bacteria</taxon>
        <taxon>Pseudomonadati</taxon>
        <taxon>Pseudomonadota</taxon>
        <taxon>Betaproteobacteria</taxon>
        <taxon>Burkholderiales</taxon>
        <taxon>Burkholderiaceae</taxon>
        <taxon>Paraburkholderia</taxon>
    </lineage>
</organism>
<dbReference type="AlphaFoldDB" id="A0A7T4N046"/>
<dbReference type="EMBL" id="CP066075">
    <property type="protein sequence ID" value="QQC62774.1"/>
    <property type="molecule type" value="Genomic_DNA"/>
</dbReference>
<name>A0A7T4N046_9BURK</name>
<evidence type="ECO:0000313" key="1">
    <source>
        <dbReference type="EMBL" id="QQC62774.1"/>
    </source>
</evidence>
<reference evidence="1 2" key="1">
    <citation type="submission" date="2020-12" db="EMBL/GenBank/DDBJ databases">
        <title>FDA dAtabase for Regulatory Grade micrObial Sequences (FDA-ARGOS): Supporting development and validation of Infectious Disease Dx tests.</title>
        <authorList>
            <person name="Nelson B."/>
            <person name="Plummer A."/>
            <person name="Tallon L."/>
            <person name="Sadzewicz L."/>
            <person name="Zhao X."/>
            <person name="Boylan J."/>
            <person name="Ott S."/>
            <person name="Bowen H."/>
            <person name="Vavikolanu K."/>
            <person name="Mehta A."/>
            <person name="Aluvathingal J."/>
            <person name="Nadendla S."/>
            <person name="Myers T."/>
            <person name="Yan Y."/>
            <person name="Sichtig H."/>
        </authorList>
    </citation>
    <scope>NUCLEOTIDE SEQUENCE [LARGE SCALE GENOMIC DNA]</scope>
    <source>
        <strain evidence="1 2">FDAARGOS_1049</strain>
    </source>
</reference>
<dbReference type="KEGG" id="pgis:I6I06_10590"/>
<accession>A0A7T4N046</accession>
<dbReference type="RefSeq" id="WP_042327400.1">
    <property type="nucleotide sequence ID" value="NZ_CP066075.1"/>
</dbReference>
<protein>
    <submittedName>
        <fullName evidence="1">Uncharacterized protein</fullName>
    </submittedName>
</protein>
<keyword evidence="2" id="KW-1185">Reference proteome</keyword>